<dbReference type="PANTHER" id="PTHR11122">
    <property type="entry name" value="APOSPORY-ASSOCIATED PROTEIN C-RELATED"/>
    <property type="match status" value="1"/>
</dbReference>
<evidence type="ECO:0000313" key="6">
    <source>
        <dbReference type="EMBL" id="TWT21557.1"/>
    </source>
</evidence>
<proteinExistence type="inferred from homology"/>
<feature type="active site" evidence="5">
    <location>
        <position position="218"/>
    </location>
</feature>
<evidence type="ECO:0000256" key="2">
    <source>
        <dbReference type="ARBA" id="ARBA00005866"/>
    </source>
</evidence>
<evidence type="ECO:0000313" key="7">
    <source>
        <dbReference type="Proteomes" id="UP000320791"/>
    </source>
</evidence>
<feature type="active site" evidence="5">
    <location>
        <position position="117"/>
    </location>
</feature>
<comment type="catalytic activity">
    <reaction evidence="1">
        <text>alpha-D-glucose 6-phosphate = beta-D-glucose 6-phosphate</text>
        <dbReference type="Rhea" id="RHEA:16249"/>
        <dbReference type="ChEBI" id="CHEBI:58225"/>
        <dbReference type="ChEBI" id="CHEBI:58247"/>
        <dbReference type="EC" id="5.1.3.15"/>
    </reaction>
</comment>
<evidence type="ECO:0000256" key="1">
    <source>
        <dbReference type="ARBA" id="ARBA00001096"/>
    </source>
</evidence>
<dbReference type="AlphaFoldDB" id="A0A5C5U6W4"/>
<dbReference type="SUPFAM" id="SSF74650">
    <property type="entry name" value="Galactose mutarotase-like"/>
    <property type="match status" value="1"/>
</dbReference>
<keyword evidence="7" id="KW-1185">Reference proteome</keyword>
<protein>
    <recommendedName>
        <fullName evidence="3">glucose-6-phosphate 1-epimerase</fullName>
        <ecNumber evidence="3">5.1.3.15</ecNumber>
    </recommendedName>
</protein>
<dbReference type="InterPro" id="IPR008183">
    <property type="entry name" value="Aldose_1/G6P_1-epimerase"/>
</dbReference>
<dbReference type="OrthoDB" id="9790727at2"/>
<dbReference type="Gene3D" id="2.70.98.10">
    <property type="match status" value="1"/>
</dbReference>
<name>A0A5C5U6W4_9CORY</name>
<dbReference type="Pfam" id="PF01263">
    <property type="entry name" value="Aldose_epim"/>
    <property type="match status" value="1"/>
</dbReference>
<dbReference type="EMBL" id="VOHM01000030">
    <property type="protein sequence ID" value="TWT21557.1"/>
    <property type="molecule type" value="Genomic_DNA"/>
</dbReference>
<dbReference type="RefSeq" id="WP_146325440.1">
    <property type="nucleotide sequence ID" value="NZ_BAABLR010000063.1"/>
</dbReference>
<gene>
    <name evidence="6" type="ORF">FRX94_11250</name>
</gene>
<dbReference type="InterPro" id="IPR011013">
    <property type="entry name" value="Gal_mutarotase_sf_dom"/>
</dbReference>
<comment type="similarity">
    <text evidence="2">Belongs to the glucose-6-phosphate 1-epimerase family.</text>
</comment>
<reference evidence="6 7" key="1">
    <citation type="submission" date="2019-08" db="EMBL/GenBank/DDBJ databases">
        <authorList>
            <person name="Lei W."/>
        </authorList>
    </citation>
    <scope>NUCLEOTIDE SEQUENCE [LARGE SCALE GENOMIC DNA]</scope>
    <source>
        <strain evidence="6 7">CCUG 58627</strain>
    </source>
</reference>
<comment type="caution">
    <text evidence="6">The sequence shown here is derived from an EMBL/GenBank/DDBJ whole genome shotgun (WGS) entry which is preliminary data.</text>
</comment>
<dbReference type="InterPro" id="IPR025532">
    <property type="entry name" value="G6P_1-epimerase"/>
</dbReference>
<dbReference type="InterPro" id="IPR014718">
    <property type="entry name" value="GH-type_carb-bd"/>
</dbReference>
<evidence type="ECO:0000256" key="3">
    <source>
        <dbReference type="ARBA" id="ARBA00012083"/>
    </source>
</evidence>
<dbReference type="EC" id="5.1.3.15" evidence="3"/>
<dbReference type="GO" id="GO:0030246">
    <property type="term" value="F:carbohydrate binding"/>
    <property type="evidence" value="ECO:0007669"/>
    <property type="project" value="InterPro"/>
</dbReference>
<sequence length="249" mass="26807">MTQTALIPHGAHLALADTNHGPLFWLSPSAQLSGPKPIRGGVPIIGPWFADLTGQTPGHGWARVSTWELAADGTEARIEHDDWELAVALNVRPDGIKLAYCATNHATSPRRVQLAFHPYFLVDDVRNITVAGLDGTQLYDRAAEVFEEQVGPLTVSGEFDRIIATDRTQVTIQDPGLGRSISIEASGTDAFVVWNPGETLGTSMPEVGEQWPRFVCVEPALLGAGLQGELLTPGERRCITMEVTVAALP</sequence>
<keyword evidence="4" id="KW-0413">Isomerase</keyword>
<dbReference type="GO" id="GO:0047938">
    <property type="term" value="F:glucose-6-phosphate 1-epimerase activity"/>
    <property type="evidence" value="ECO:0007669"/>
    <property type="project" value="UniProtKB-EC"/>
</dbReference>
<dbReference type="Proteomes" id="UP000320791">
    <property type="component" value="Unassembled WGS sequence"/>
</dbReference>
<organism evidence="6 7">
    <name type="scientific">Corynebacterium canis</name>
    <dbReference type="NCBI Taxonomy" id="679663"/>
    <lineage>
        <taxon>Bacteria</taxon>
        <taxon>Bacillati</taxon>
        <taxon>Actinomycetota</taxon>
        <taxon>Actinomycetes</taxon>
        <taxon>Mycobacteriales</taxon>
        <taxon>Corynebacteriaceae</taxon>
        <taxon>Corynebacterium</taxon>
    </lineage>
</organism>
<evidence type="ECO:0000256" key="5">
    <source>
        <dbReference type="PIRSR" id="PIRSR016020-1"/>
    </source>
</evidence>
<evidence type="ECO:0000256" key="4">
    <source>
        <dbReference type="ARBA" id="ARBA00023235"/>
    </source>
</evidence>
<dbReference type="PANTHER" id="PTHR11122:SF13">
    <property type="entry name" value="GLUCOSE-6-PHOSPHATE 1-EPIMERASE"/>
    <property type="match status" value="1"/>
</dbReference>
<accession>A0A5C5U6W4</accession>
<dbReference type="GO" id="GO:0005975">
    <property type="term" value="P:carbohydrate metabolic process"/>
    <property type="evidence" value="ECO:0007669"/>
    <property type="project" value="InterPro"/>
</dbReference>
<dbReference type="PIRSF" id="PIRSF016020">
    <property type="entry name" value="PHexose_mutarotase"/>
    <property type="match status" value="1"/>
</dbReference>